<dbReference type="GO" id="GO:0004365">
    <property type="term" value="F:glyceraldehyde-3-phosphate dehydrogenase (NAD+) (phosphorylating) activity"/>
    <property type="evidence" value="ECO:0007669"/>
    <property type="project" value="UniProtKB-EC"/>
</dbReference>
<comment type="similarity">
    <text evidence="2">Belongs to the glyceraldehyde-3-phosphate dehydrogenase family.</text>
</comment>
<dbReference type="AlphaFoldDB" id="A0AAV8ESG6"/>
<organism evidence="10 11">
    <name type="scientific">Rhynchospora pubera</name>
    <dbReference type="NCBI Taxonomy" id="906938"/>
    <lineage>
        <taxon>Eukaryota</taxon>
        <taxon>Viridiplantae</taxon>
        <taxon>Streptophyta</taxon>
        <taxon>Embryophyta</taxon>
        <taxon>Tracheophyta</taxon>
        <taxon>Spermatophyta</taxon>
        <taxon>Magnoliopsida</taxon>
        <taxon>Liliopsida</taxon>
        <taxon>Poales</taxon>
        <taxon>Cyperaceae</taxon>
        <taxon>Cyperoideae</taxon>
        <taxon>Rhynchosporeae</taxon>
        <taxon>Rhynchospora</taxon>
    </lineage>
</organism>
<protein>
    <recommendedName>
        <fullName evidence="3">glyceraldehyde-3-phosphate dehydrogenase (phosphorylating)</fullName>
        <ecNumber evidence="3">1.2.1.12</ecNumber>
    </recommendedName>
</protein>
<keyword evidence="11" id="KW-1185">Reference proteome</keyword>
<name>A0AAV8ESG6_9POAL</name>
<evidence type="ECO:0000256" key="3">
    <source>
        <dbReference type="ARBA" id="ARBA00013119"/>
    </source>
</evidence>
<sequence length="320" mass="34512">MGEAGAEYVVESTGVFFTDKDKTAAHLKGGANKVVISAPSKDAPMFVVGVNEMEYKPELDIVSNASCTTNCLAPLAKVINDRFGIVEGLMTTVHSITATQKTVDGPSAKDWRGGRATSFNIIPSSTGAAKAVGKVLPALNGKLTGMAFPVPTVDVSVVDLTVRLEKDASYEDIKAAIKEESEGKLKGIFGYTEDDLVSTDFIGDSRSSIFNAKAGIALNDNFVKLVTWYDNEWGYRYLIQVVVLSLYLGYLAIAGLVLLGKVVLGRNVGWETQLRNIRVLENETAADSGSVEEIPEDRVLPVTELDTPDEVDFSDEYLLD</sequence>
<evidence type="ECO:0000259" key="9">
    <source>
        <dbReference type="SMART" id="SM00846"/>
    </source>
</evidence>
<dbReference type="EMBL" id="JAMFTS010000003">
    <property type="protein sequence ID" value="KAJ4782451.1"/>
    <property type="molecule type" value="Genomic_DNA"/>
</dbReference>
<dbReference type="InterPro" id="IPR036291">
    <property type="entry name" value="NAD(P)-bd_dom_sf"/>
</dbReference>
<dbReference type="Gene3D" id="3.40.50.720">
    <property type="entry name" value="NAD(P)-binding Rossmann-like Domain"/>
    <property type="match status" value="1"/>
</dbReference>
<reference evidence="10" key="1">
    <citation type="submission" date="2022-08" db="EMBL/GenBank/DDBJ databases">
        <authorList>
            <person name="Marques A."/>
        </authorList>
    </citation>
    <scope>NUCLEOTIDE SEQUENCE</scope>
    <source>
        <strain evidence="10">RhyPub2mFocal</strain>
        <tissue evidence="10">Leaves</tissue>
    </source>
</reference>
<proteinExistence type="inferred from homology"/>
<feature type="domain" description="Glyceraldehyde 3-phosphate dehydrogenase NAD(P) binding" evidence="9">
    <location>
        <begin position="1"/>
        <end position="67"/>
    </location>
</feature>
<comment type="function">
    <text evidence="7">Key enzyme in glycolysis that catalyzes the first step of the pathway by converting D-glyceraldehyde 3-phosphate (G3P) into 3-phospho-D-glyceroyl phosphate. Essential for the maintenance of cellular ATP levels and carbohydrate metabolism.</text>
</comment>
<evidence type="ECO:0000256" key="1">
    <source>
        <dbReference type="ARBA" id="ARBA00004869"/>
    </source>
</evidence>
<dbReference type="SMART" id="SM00846">
    <property type="entry name" value="Gp_dh_N"/>
    <property type="match status" value="1"/>
</dbReference>
<dbReference type="InterPro" id="IPR020828">
    <property type="entry name" value="GlycerAld_3-P_DH_NAD(P)-bd"/>
</dbReference>
<dbReference type="FunFam" id="3.30.360.10:FF:000001">
    <property type="entry name" value="Glyceraldehyde-3-phosphate dehydrogenase"/>
    <property type="match status" value="1"/>
</dbReference>
<accession>A0AAV8ESG6</accession>
<dbReference type="InterPro" id="IPR020831">
    <property type="entry name" value="GlycerAld/Erythrose_P_DH"/>
</dbReference>
<evidence type="ECO:0000313" key="11">
    <source>
        <dbReference type="Proteomes" id="UP001140206"/>
    </source>
</evidence>
<dbReference type="PROSITE" id="PS00071">
    <property type="entry name" value="GAPDH"/>
    <property type="match status" value="1"/>
</dbReference>
<dbReference type="PRINTS" id="PR00078">
    <property type="entry name" value="G3PDHDRGNASE"/>
</dbReference>
<dbReference type="Gene3D" id="3.30.360.10">
    <property type="entry name" value="Dihydrodipicolinate Reductase, domain 2"/>
    <property type="match status" value="1"/>
</dbReference>
<keyword evidence="8" id="KW-1133">Transmembrane helix</keyword>
<dbReference type="CDD" id="cd18126">
    <property type="entry name" value="GAPDH_I_C"/>
    <property type="match status" value="1"/>
</dbReference>
<keyword evidence="8" id="KW-0472">Membrane</keyword>
<evidence type="ECO:0000256" key="2">
    <source>
        <dbReference type="ARBA" id="ARBA00007406"/>
    </source>
</evidence>
<gene>
    <name evidence="10" type="ORF">LUZ62_066708</name>
</gene>
<dbReference type="PANTHER" id="PTHR10836:SF112">
    <property type="entry name" value="GLYCERALDEHYDE-3-PHOSPHATE DEHYDROGENASE GAPC1, CYTOSOLIC-RELATED"/>
    <property type="match status" value="1"/>
</dbReference>
<dbReference type="SUPFAM" id="SSF51735">
    <property type="entry name" value="NAD(P)-binding Rossmann-fold domains"/>
    <property type="match status" value="1"/>
</dbReference>
<keyword evidence="8" id="KW-0812">Transmembrane</keyword>
<evidence type="ECO:0000256" key="4">
    <source>
        <dbReference type="ARBA" id="ARBA00023002"/>
    </source>
</evidence>
<feature type="transmembrane region" description="Helical" evidence="8">
    <location>
        <begin position="237"/>
        <end position="259"/>
    </location>
</feature>
<evidence type="ECO:0000256" key="7">
    <source>
        <dbReference type="ARBA" id="ARBA00025350"/>
    </source>
</evidence>
<dbReference type="SUPFAM" id="SSF55347">
    <property type="entry name" value="Glyceraldehyde-3-phosphate dehydrogenase-like, C-terminal domain"/>
    <property type="match status" value="1"/>
</dbReference>
<keyword evidence="6" id="KW-0324">Glycolysis</keyword>
<comment type="caution">
    <text evidence="10">The sequence shown here is derived from an EMBL/GenBank/DDBJ whole genome shotgun (WGS) entry which is preliminary data.</text>
</comment>
<evidence type="ECO:0000256" key="6">
    <source>
        <dbReference type="ARBA" id="ARBA00023152"/>
    </source>
</evidence>
<dbReference type="GO" id="GO:0005829">
    <property type="term" value="C:cytosol"/>
    <property type="evidence" value="ECO:0007669"/>
    <property type="project" value="TreeGrafter"/>
</dbReference>
<dbReference type="InterPro" id="IPR020829">
    <property type="entry name" value="GlycerAld_3-P_DH_cat"/>
</dbReference>
<dbReference type="GO" id="GO:0006096">
    <property type="term" value="P:glycolytic process"/>
    <property type="evidence" value="ECO:0007669"/>
    <property type="project" value="UniProtKB-KW"/>
</dbReference>
<keyword evidence="5" id="KW-0520">NAD</keyword>
<evidence type="ECO:0000256" key="5">
    <source>
        <dbReference type="ARBA" id="ARBA00023027"/>
    </source>
</evidence>
<dbReference type="InterPro" id="IPR020830">
    <property type="entry name" value="GlycerAld_3-P_DH_AS"/>
</dbReference>
<dbReference type="EC" id="1.2.1.12" evidence="3"/>
<dbReference type="Pfam" id="PF02800">
    <property type="entry name" value="Gp_dh_C"/>
    <property type="match status" value="1"/>
</dbReference>
<evidence type="ECO:0000256" key="8">
    <source>
        <dbReference type="SAM" id="Phobius"/>
    </source>
</evidence>
<dbReference type="Proteomes" id="UP001140206">
    <property type="component" value="Chromosome 3"/>
</dbReference>
<keyword evidence="4" id="KW-0560">Oxidoreductase</keyword>
<dbReference type="GO" id="GO:0051287">
    <property type="term" value="F:NAD binding"/>
    <property type="evidence" value="ECO:0007669"/>
    <property type="project" value="InterPro"/>
</dbReference>
<dbReference type="PANTHER" id="PTHR10836">
    <property type="entry name" value="GLYCERALDEHYDE 3-PHOSPHATE DEHYDROGENASE"/>
    <property type="match status" value="1"/>
</dbReference>
<comment type="pathway">
    <text evidence="1">Carbohydrate degradation; glycolysis; pyruvate from D-glyceraldehyde 3-phosphate: step 1/5.</text>
</comment>
<evidence type="ECO:0000313" key="10">
    <source>
        <dbReference type="EMBL" id="KAJ4782451.1"/>
    </source>
</evidence>